<evidence type="ECO:0000313" key="12">
    <source>
        <dbReference type="EMBL" id="KAJ1646880.1"/>
    </source>
</evidence>
<evidence type="ECO:0000256" key="7">
    <source>
        <dbReference type="ARBA" id="ARBA00022824"/>
    </source>
</evidence>
<evidence type="ECO:0000256" key="1">
    <source>
        <dbReference type="ARBA" id="ARBA00004477"/>
    </source>
</evidence>
<reference evidence="12" key="1">
    <citation type="submission" date="2022-07" db="EMBL/GenBank/DDBJ databases">
        <title>Phylogenomic reconstructions and comparative analyses of Kickxellomycotina fungi.</title>
        <authorList>
            <person name="Reynolds N.K."/>
            <person name="Stajich J.E."/>
            <person name="Barry K."/>
            <person name="Grigoriev I.V."/>
            <person name="Crous P."/>
            <person name="Smith M.E."/>
        </authorList>
    </citation>
    <scope>NUCLEOTIDE SEQUENCE</scope>
    <source>
        <strain evidence="12">NBRC 105413</strain>
    </source>
</reference>
<dbReference type="PANTHER" id="PTHR22760:SF2">
    <property type="entry name" value="ALPHA-1,2-MANNOSYLTRANSFERASE ALG9"/>
    <property type="match status" value="1"/>
</dbReference>
<dbReference type="EC" id="2.4.1.-" evidence="10"/>
<evidence type="ECO:0000256" key="2">
    <source>
        <dbReference type="ARBA" id="ARBA00004922"/>
    </source>
</evidence>
<feature type="transmembrane region" description="Helical" evidence="10">
    <location>
        <begin position="446"/>
        <end position="467"/>
    </location>
</feature>
<keyword evidence="4 10" id="KW-0328">Glycosyltransferase</keyword>
<evidence type="ECO:0000256" key="11">
    <source>
        <dbReference type="SAM" id="MobiDB-lite"/>
    </source>
</evidence>
<dbReference type="GO" id="GO:0005789">
    <property type="term" value="C:endoplasmic reticulum membrane"/>
    <property type="evidence" value="ECO:0007669"/>
    <property type="project" value="UniProtKB-SubCell"/>
</dbReference>
<dbReference type="GO" id="GO:0006487">
    <property type="term" value="P:protein N-linked glycosylation"/>
    <property type="evidence" value="ECO:0007669"/>
    <property type="project" value="TreeGrafter"/>
</dbReference>
<evidence type="ECO:0000256" key="4">
    <source>
        <dbReference type="ARBA" id="ARBA00022676"/>
    </source>
</evidence>
<dbReference type="Proteomes" id="UP001145021">
    <property type="component" value="Unassembled WGS sequence"/>
</dbReference>
<evidence type="ECO:0000256" key="10">
    <source>
        <dbReference type="RuleBase" id="RU363075"/>
    </source>
</evidence>
<organism evidence="12 13">
    <name type="scientific">Coemansia asiatica</name>
    <dbReference type="NCBI Taxonomy" id="1052880"/>
    <lineage>
        <taxon>Eukaryota</taxon>
        <taxon>Fungi</taxon>
        <taxon>Fungi incertae sedis</taxon>
        <taxon>Zoopagomycota</taxon>
        <taxon>Kickxellomycotina</taxon>
        <taxon>Kickxellomycetes</taxon>
        <taxon>Kickxellales</taxon>
        <taxon>Kickxellaceae</taxon>
        <taxon>Coemansia</taxon>
    </lineage>
</organism>
<comment type="pathway">
    <text evidence="2">Protein modification; protein glycosylation.</text>
</comment>
<dbReference type="Pfam" id="PF03901">
    <property type="entry name" value="Glyco_transf_22"/>
    <property type="match status" value="1"/>
</dbReference>
<feature type="transmembrane region" description="Helical" evidence="10">
    <location>
        <begin position="380"/>
        <end position="397"/>
    </location>
</feature>
<evidence type="ECO:0000256" key="5">
    <source>
        <dbReference type="ARBA" id="ARBA00022679"/>
    </source>
</evidence>
<dbReference type="PANTHER" id="PTHR22760">
    <property type="entry name" value="GLYCOSYLTRANSFERASE"/>
    <property type="match status" value="1"/>
</dbReference>
<evidence type="ECO:0000256" key="3">
    <source>
        <dbReference type="ARBA" id="ARBA00007063"/>
    </source>
</evidence>
<keyword evidence="7 10" id="KW-0256">Endoplasmic reticulum</keyword>
<feature type="transmembrane region" description="Helical" evidence="10">
    <location>
        <begin position="409"/>
        <end position="434"/>
    </location>
</feature>
<evidence type="ECO:0000256" key="8">
    <source>
        <dbReference type="ARBA" id="ARBA00022989"/>
    </source>
</evidence>
<feature type="transmembrane region" description="Helical" evidence="10">
    <location>
        <begin position="165"/>
        <end position="183"/>
    </location>
</feature>
<dbReference type="AlphaFoldDB" id="A0A9W7XKW5"/>
<sequence length="707" mass="78599">MLRQRQSLKAERHQKRQAKQEKKTTKSLIKQSQQTQALEQLSAKASKRYVPSLGLIFRIHSIIRIIGALSAPVQDCDEVYNYWEQLHFLQFGEGKQTWEYAPQFALRSYGFLKIFALFTWLLHLVFGFRSKVQVFYALRVLMGLASAGCEAVVVRRVAEKVDSRVALWMMAGIFGMAGMWHQAVALLPSSFAMCLCMLGTASAMQAPSEEGSVRNRALGIGAFAVAAACGWPYAAVVAVPMIVEEIVWSCRTWRFDRLPSLAAVGAASVVASLAAMAAVDSFYYGRPVVAAWNQIKYNVLGGIEGADSTLYGTEPWHFYIKNGLLNGNLLMVLALASLPLWTVYFFVLHLSARSTGSSGDSAGPQILEAARRLRESHMLLLYRVLPFNLTLLVFSLQPHKEERFLSIVYPHMCFNAAVALSLLHPLSLWLSSFLRSGRIGRHRINVGCWVGWMGWATVGVAALLGFLRMAALSQYHGAPIRAFMALQQTVLDNSSYQHTNDLPLLPLGPTVKTLMGAKTGELLPLTGIEKQKQFTVCMDHAWHYFPSSYWLPPGFRLQFVEWQGFDGLLPGDFVPVSQSGSVRASTSAERPDFNALNRWEPSHAVNSTQMCDFYVGVFDSENPSASLQDYEGDGIQWETVACVPMLDLHNSRLAARVLYVPSRIARLLDALLTGNSSGTRWLRWNSMCVSRRKVNNTSLAGGATYRA</sequence>
<proteinExistence type="inferred from homology"/>
<evidence type="ECO:0000313" key="13">
    <source>
        <dbReference type="Proteomes" id="UP001145021"/>
    </source>
</evidence>
<keyword evidence="6 10" id="KW-0812">Transmembrane</keyword>
<feature type="transmembrane region" description="Helical" evidence="10">
    <location>
        <begin position="260"/>
        <end position="279"/>
    </location>
</feature>
<dbReference type="GO" id="GO:0000026">
    <property type="term" value="F:alpha-1,2-mannosyltransferase activity"/>
    <property type="evidence" value="ECO:0007669"/>
    <property type="project" value="TreeGrafter"/>
</dbReference>
<comment type="subcellular location">
    <subcellularLocation>
        <location evidence="1 10">Endoplasmic reticulum membrane</location>
        <topology evidence="1 10">Multi-pass membrane protein</topology>
    </subcellularLocation>
</comment>
<feature type="transmembrane region" description="Helical" evidence="10">
    <location>
        <begin position="110"/>
        <end position="128"/>
    </location>
</feature>
<gene>
    <name evidence="12" type="primary">ALG9</name>
    <name evidence="12" type="ORF">LPJ64_001701</name>
</gene>
<dbReference type="EMBL" id="JANBOH010000046">
    <property type="protein sequence ID" value="KAJ1646880.1"/>
    <property type="molecule type" value="Genomic_DNA"/>
</dbReference>
<comment type="caution">
    <text evidence="12">The sequence shown here is derived from an EMBL/GenBank/DDBJ whole genome shotgun (WGS) entry which is preliminary data.</text>
</comment>
<keyword evidence="9 10" id="KW-0472">Membrane</keyword>
<dbReference type="InterPro" id="IPR005599">
    <property type="entry name" value="GPI_mannosylTrfase"/>
</dbReference>
<feature type="transmembrane region" description="Helical" evidence="10">
    <location>
        <begin position="217"/>
        <end position="239"/>
    </location>
</feature>
<keyword evidence="5 12" id="KW-0808">Transferase</keyword>
<keyword evidence="8 10" id="KW-1133">Transmembrane helix</keyword>
<accession>A0A9W7XKW5</accession>
<feature type="transmembrane region" description="Helical" evidence="10">
    <location>
        <begin position="329"/>
        <end position="348"/>
    </location>
</feature>
<feature type="transmembrane region" description="Helical" evidence="10">
    <location>
        <begin position="134"/>
        <end position="153"/>
    </location>
</feature>
<feature type="region of interest" description="Disordered" evidence="11">
    <location>
        <begin position="1"/>
        <end position="27"/>
    </location>
</feature>
<name>A0A9W7XKW5_9FUNG</name>
<comment type="similarity">
    <text evidence="3 10">Belongs to the glycosyltransferase 22 family.</text>
</comment>
<evidence type="ECO:0000256" key="6">
    <source>
        <dbReference type="ARBA" id="ARBA00022692"/>
    </source>
</evidence>
<keyword evidence="13" id="KW-1185">Reference proteome</keyword>
<protein>
    <recommendedName>
        <fullName evidence="10">Mannosyltransferase</fullName>
        <ecNumber evidence="10">2.4.1.-</ecNumber>
    </recommendedName>
</protein>
<evidence type="ECO:0000256" key="9">
    <source>
        <dbReference type="ARBA" id="ARBA00023136"/>
    </source>
</evidence>